<sequence length="28" mass="3086">MKKLISFFATSSSSGFKRRSSAALMRCS</sequence>
<organism evidence="1 2">
    <name type="scientific">Globisporangium ultimum (strain ATCC 200006 / CBS 805.95 / DAOM BR144)</name>
    <name type="common">Pythium ultimum</name>
    <dbReference type="NCBI Taxonomy" id="431595"/>
    <lineage>
        <taxon>Eukaryota</taxon>
        <taxon>Sar</taxon>
        <taxon>Stramenopiles</taxon>
        <taxon>Oomycota</taxon>
        <taxon>Peronosporomycetes</taxon>
        <taxon>Pythiales</taxon>
        <taxon>Pythiaceae</taxon>
        <taxon>Globisporangium</taxon>
    </lineage>
</organism>
<protein>
    <submittedName>
        <fullName evidence="1">Uncharacterized protein</fullName>
    </submittedName>
</protein>
<dbReference type="InParanoid" id="K3WV67"/>
<reference evidence="1" key="3">
    <citation type="submission" date="2015-02" db="UniProtKB">
        <authorList>
            <consortium name="EnsemblProtists"/>
        </authorList>
    </citation>
    <scope>IDENTIFICATION</scope>
    <source>
        <strain evidence="1">DAOM BR144</strain>
    </source>
</reference>
<reference evidence="2" key="2">
    <citation type="submission" date="2010-04" db="EMBL/GenBank/DDBJ databases">
        <authorList>
            <person name="Buell R."/>
            <person name="Hamilton J."/>
            <person name="Hostetler J."/>
        </authorList>
    </citation>
    <scope>NUCLEOTIDE SEQUENCE [LARGE SCALE GENOMIC DNA]</scope>
    <source>
        <strain evidence="2">DAOM:BR144</strain>
    </source>
</reference>
<name>K3WV67_GLOUD</name>
<proteinExistence type="predicted"/>
<dbReference type="Proteomes" id="UP000019132">
    <property type="component" value="Unassembled WGS sequence"/>
</dbReference>
<dbReference type="EnsemblProtists" id="PYU1_T008864">
    <property type="protein sequence ID" value="PYU1_T008864"/>
    <property type="gene ID" value="PYU1_G008846"/>
</dbReference>
<dbReference type="EMBL" id="GL376558">
    <property type="status" value="NOT_ANNOTATED_CDS"/>
    <property type="molecule type" value="Genomic_DNA"/>
</dbReference>
<accession>K3WV67</accession>
<evidence type="ECO:0000313" key="1">
    <source>
        <dbReference type="EnsemblProtists" id="PYU1_T008864"/>
    </source>
</evidence>
<dbReference type="AlphaFoldDB" id="K3WV67"/>
<evidence type="ECO:0000313" key="2">
    <source>
        <dbReference type="Proteomes" id="UP000019132"/>
    </source>
</evidence>
<dbReference type="HOGENOM" id="CLU_3413611_0_0_1"/>
<keyword evidence="2" id="KW-1185">Reference proteome</keyword>
<dbReference type="VEuPathDB" id="FungiDB:PYU1_G008846"/>
<reference evidence="2" key="1">
    <citation type="journal article" date="2010" name="Genome Biol.">
        <title>Genome sequence of the necrotrophic plant pathogen Pythium ultimum reveals original pathogenicity mechanisms and effector repertoire.</title>
        <authorList>
            <person name="Levesque C.A."/>
            <person name="Brouwer H."/>
            <person name="Cano L."/>
            <person name="Hamilton J.P."/>
            <person name="Holt C."/>
            <person name="Huitema E."/>
            <person name="Raffaele S."/>
            <person name="Robideau G.P."/>
            <person name="Thines M."/>
            <person name="Win J."/>
            <person name="Zerillo M.M."/>
            <person name="Beakes G.W."/>
            <person name="Boore J.L."/>
            <person name="Busam D."/>
            <person name="Dumas B."/>
            <person name="Ferriera S."/>
            <person name="Fuerstenberg S.I."/>
            <person name="Gachon C.M."/>
            <person name="Gaulin E."/>
            <person name="Govers F."/>
            <person name="Grenville-Briggs L."/>
            <person name="Horner N."/>
            <person name="Hostetler J."/>
            <person name="Jiang R.H."/>
            <person name="Johnson J."/>
            <person name="Krajaejun T."/>
            <person name="Lin H."/>
            <person name="Meijer H.J."/>
            <person name="Moore B."/>
            <person name="Morris P."/>
            <person name="Phuntmart V."/>
            <person name="Puiu D."/>
            <person name="Shetty J."/>
            <person name="Stajich J.E."/>
            <person name="Tripathy S."/>
            <person name="Wawra S."/>
            <person name="van West P."/>
            <person name="Whitty B.R."/>
            <person name="Coutinho P.M."/>
            <person name="Henrissat B."/>
            <person name="Martin F."/>
            <person name="Thomas P.D."/>
            <person name="Tyler B.M."/>
            <person name="De Vries R.P."/>
            <person name="Kamoun S."/>
            <person name="Yandell M."/>
            <person name="Tisserat N."/>
            <person name="Buell C.R."/>
        </authorList>
    </citation>
    <scope>NUCLEOTIDE SEQUENCE</scope>
    <source>
        <strain evidence="2">DAOM:BR144</strain>
    </source>
</reference>